<protein>
    <submittedName>
        <fullName evidence="1">Uncharacterized protein</fullName>
    </submittedName>
</protein>
<evidence type="ECO:0000313" key="2">
    <source>
        <dbReference type="Proteomes" id="UP000799754"/>
    </source>
</evidence>
<keyword evidence="2" id="KW-1185">Reference proteome</keyword>
<sequence length="707" mass="78779">MSFQYHALSEPYSIQSPEVTGSQLPPLPRSAVSFGEPQHHHHNNNNGAESHETLLNIRTSQTFETSGPTAHHKVQHGSTVPKDSTCYEPSSLPPLALRATLMSWALEICAMMLSIGSIIAIIAVLYRENDKSLDRWSLAVSLNTVVYPRHPRENNARFRPQCLHGLVAFERFDEAVRGPWGGTRLFIWLRARHWAALGALVIMGTIAFDPFLQAVISSQGRLDETDHGSNTTISQARRMDTGTFTVLNSVGILNIMTSAGAMTYMPVRTRPDFGLVGSIYNGLRNTSISREEPVSFTCISGNCTWPVFASAAVCSSCADVSAHLNSTTAFGRHGTSIPWGQSNAWMSANFTSWQVPNGEIRNYHGLSNTLPGGIEQSTLMTLNTTTIAAETQTFQDYEALLMAFTFLRAPADYVNRVTTWEESKPSATECAWYLCANAYQAVSINNELNETLVGSWSQKKPDSYGPDSTYEDYNTKKGLEIANAAAADLGTQLYDSSVIRTDLQLEIPSKAAKSLGLQDERFNISQTFIFSTISYLEQITHKPGVWDSNNLTTRKYIPGSDTVGWPSLDSSMPAIADAFWNSTNLTNTFENVARSITLQLRNTSPDRHPGTLQNWVIHVRVDWWYLTFPIAMLALGLVYVTLVIIESTQLRIPVWKESARPTLLYGFHDETQRLLREETSDKRSLTTVRYRMDEKEDCLRLVADRMA</sequence>
<dbReference type="EMBL" id="MU006729">
    <property type="protein sequence ID" value="KAF2624731.1"/>
    <property type="molecule type" value="Genomic_DNA"/>
</dbReference>
<name>A0ACB6RS52_9PLEO</name>
<comment type="caution">
    <text evidence="1">The sequence shown here is derived from an EMBL/GenBank/DDBJ whole genome shotgun (WGS) entry which is preliminary data.</text>
</comment>
<proteinExistence type="predicted"/>
<gene>
    <name evidence="1" type="ORF">BU25DRAFT_423841</name>
</gene>
<accession>A0ACB6RS52</accession>
<reference evidence="1" key="1">
    <citation type="journal article" date="2020" name="Stud. Mycol.">
        <title>101 Dothideomycetes genomes: a test case for predicting lifestyles and emergence of pathogens.</title>
        <authorList>
            <person name="Haridas S."/>
            <person name="Albert R."/>
            <person name="Binder M."/>
            <person name="Bloem J."/>
            <person name="Labutti K."/>
            <person name="Salamov A."/>
            <person name="Andreopoulos B."/>
            <person name="Baker S."/>
            <person name="Barry K."/>
            <person name="Bills G."/>
            <person name="Bluhm B."/>
            <person name="Cannon C."/>
            <person name="Castanera R."/>
            <person name="Culley D."/>
            <person name="Daum C."/>
            <person name="Ezra D."/>
            <person name="Gonzalez J."/>
            <person name="Henrissat B."/>
            <person name="Kuo A."/>
            <person name="Liang C."/>
            <person name="Lipzen A."/>
            <person name="Lutzoni F."/>
            <person name="Magnuson J."/>
            <person name="Mondo S."/>
            <person name="Nolan M."/>
            <person name="Ohm R."/>
            <person name="Pangilinan J."/>
            <person name="Park H.-J."/>
            <person name="Ramirez L."/>
            <person name="Alfaro M."/>
            <person name="Sun H."/>
            <person name="Tritt A."/>
            <person name="Yoshinaga Y."/>
            <person name="Zwiers L.-H."/>
            <person name="Turgeon B."/>
            <person name="Goodwin S."/>
            <person name="Spatafora J."/>
            <person name="Crous P."/>
            <person name="Grigoriev I."/>
        </authorList>
    </citation>
    <scope>NUCLEOTIDE SEQUENCE</scope>
    <source>
        <strain evidence="1">CBS 525.71</strain>
    </source>
</reference>
<evidence type="ECO:0000313" key="1">
    <source>
        <dbReference type="EMBL" id="KAF2624731.1"/>
    </source>
</evidence>
<organism evidence="1 2">
    <name type="scientific">Macroventuria anomochaeta</name>
    <dbReference type="NCBI Taxonomy" id="301207"/>
    <lineage>
        <taxon>Eukaryota</taxon>
        <taxon>Fungi</taxon>
        <taxon>Dikarya</taxon>
        <taxon>Ascomycota</taxon>
        <taxon>Pezizomycotina</taxon>
        <taxon>Dothideomycetes</taxon>
        <taxon>Pleosporomycetidae</taxon>
        <taxon>Pleosporales</taxon>
        <taxon>Pleosporineae</taxon>
        <taxon>Didymellaceae</taxon>
        <taxon>Macroventuria</taxon>
    </lineage>
</organism>
<dbReference type="Proteomes" id="UP000799754">
    <property type="component" value="Unassembled WGS sequence"/>
</dbReference>